<evidence type="ECO:0000256" key="3">
    <source>
        <dbReference type="PROSITE-ProRule" id="PRU00330"/>
    </source>
</evidence>
<feature type="domain" description="Cullin family profile" evidence="5">
    <location>
        <begin position="175"/>
        <end position="389"/>
    </location>
</feature>
<dbReference type="InterPro" id="IPR016159">
    <property type="entry name" value="Cullin_repeat-like_dom_sf"/>
</dbReference>
<evidence type="ECO:0000313" key="7">
    <source>
        <dbReference type="Proteomes" id="UP000269721"/>
    </source>
</evidence>
<comment type="similarity">
    <text evidence="2 3 4">Belongs to the cullin family.</text>
</comment>
<dbReference type="GO" id="GO:0031461">
    <property type="term" value="C:cullin-RING ubiquitin ligase complex"/>
    <property type="evidence" value="ECO:0007669"/>
    <property type="project" value="UniProtKB-ARBA"/>
</dbReference>
<protein>
    <submittedName>
        <fullName evidence="6">Cullin</fullName>
    </submittedName>
</protein>
<keyword evidence="7" id="KW-1185">Reference proteome</keyword>
<dbReference type="Gene3D" id="3.30.230.130">
    <property type="entry name" value="Cullin, Chain C, Domain 2"/>
    <property type="match status" value="1"/>
</dbReference>
<dbReference type="InterPro" id="IPR016158">
    <property type="entry name" value="Cullin_homology"/>
</dbReference>
<organism evidence="6 7">
    <name type="scientific">Blyttiomyces helicus</name>
    <dbReference type="NCBI Taxonomy" id="388810"/>
    <lineage>
        <taxon>Eukaryota</taxon>
        <taxon>Fungi</taxon>
        <taxon>Fungi incertae sedis</taxon>
        <taxon>Chytridiomycota</taxon>
        <taxon>Chytridiomycota incertae sedis</taxon>
        <taxon>Chytridiomycetes</taxon>
        <taxon>Chytridiomycetes incertae sedis</taxon>
        <taxon>Blyttiomyces</taxon>
    </lineage>
</organism>
<dbReference type="FunFam" id="3.30.230.130:FF:000003">
    <property type="entry name" value="Cullin 2"/>
    <property type="match status" value="1"/>
</dbReference>
<dbReference type="Pfam" id="PF26557">
    <property type="entry name" value="Cullin_AB"/>
    <property type="match status" value="1"/>
</dbReference>
<dbReference type="Gene3D" id="1.20.1310.10">
    <property type="entry name" value="Cullin Repeats"/>
    <property type="match status" value="3"/>
</dbReference>
<gene>
    <name evidence="6" type="ORF">BDK51DRAFT_13328</name>
</gene>
<dbReference type="EMBL" id="ML000304">
    <property type="protein sequence ID" value="RKO84261.1"/>
    <property type="molecule type" value="Genomic_DNA"/>
</dbReference>
<dbReference type="PROSITE" id="PS50069">
    <property type="entry name" value="CULLIN_2"/>
    <property type="match status" value="1"/>
</dbReference>
<dbReference type="OrthoDB" id="27073at2759"/>
<reference evidence="7" key="1">
    <citation type="journal article" date="2018" name="Nat. Microbiol.">
        <title>Leveraging single-cell genomics to expand the fungal tree of life.</title>
        <authorList>
            <person name="Ahrendt S.R."/>
            <person name="Quandt C.A."/>
            <person name="Ciobanu D."/>
            <person name="Clum A."/>
            <person name="Salamov A."/>
            <person name="Andreopoulos B."/>
            <person name="Cheng J.F."/>
            <person name="Woyke T."/>
            <person name="Pelin A."/>
            <person name="Henrissat B."/>
            <person name="Reynolds N.K."/>
            <person name="Benny G.L."/>
            <person name="Smith M.E."/>
            <person name="James T.Y."/>
            <person name="Grigoriev I.V."/>
        </authorList>
    </citation>
    <scope>NUCLEOTIDE SEQUENCE [LARGE SCALE GENOMIC DNA]</scope>
</reference>
<dbReference type="InterPro" id="IPR001373">
    <property type="entry name" value="Cullin_N"/>
</dbReference>
<dbReference type="SMART" id="SM00182">
    <property type="entry name" value="CULLIN"/>
    <property type="match status" value="1"/>
</dbReference>
<evidence type="ECO:0000259" key="5">
    <source>
        <dbReference type="PROSITE" id="PS50069"/>
    </source>
</evidence>
<dbReference type="SUPFAM" id="SSF75632">
    <property type="entry name" value="Cullin homology domain"/>
    <property type="match status" value="1"/>
</dbReference>
<accession>A0A4P9VX15</accession>
<comment type="pathway">
    <text evidence="1">Protein modification; protein ubiquitination.</text>
</comment>
<dbReference type="FunFam" id="1.20.1310.10:FF:000012">
    <property type="entry name" value="Cullin 2"/>
    <property type="match status" value="1"/>
</dbReference>
<dbReference type="InterPro" id="IPR045093">
    <property type="entry name" value="Cullin"/>
</dbReference>
<dbReference type="Pfam" id="PF00888">
    <property type="entry name" value="Cullin"/>
    <property type="match status" value="2"/>
</dbReference>
<feature type="non-terminal residue" evidence="6">
    <location>
        <position position="453"/>
    </location>
</feature>
<feature type="non-terminal residue" evidence="6">
    <location>
        <position position="1"/>
    </location>
</feature>
<dbReference type="InterPro" id="IPR059120">
    <property type="entry name" value="Cullin-like_AB"/>
</dbReference>
<dbReference type="SUPFAM" id="SSF74788">
    <property type="entry name" value="Cullin repeat-like"/>
    <property type="match status" value="1"/>
</dbReference>
<dbReference type="Proteomes" id="UP000269721">
    <property type="component" value="Unassembled WGS sequence"/>
</dbReference>
<dbReference type="InterPro" id="IPR036317">
    <property type="entry name" value="Cullin_homology_sf"/>
</dbReference>
<evidence type="ECO:0000256" key="4">
    <source>
        <dbReference type="RuleBase" id="RU003829"/>
    </source>
</evidence>
<dbReference type="PANTHER" id="PTHR11932">
    <property type="entry name" value="CULLIN"/>
    <property type="match status" value="1"/>
</dbReference>
<name>A0A4P9VX15_9FUNG</name>
<sequence>IVELAHHTEQPLQLYIVEFERPYLESTRAYYANESNALISSMSVSEYMRKVKCESQFIAAHQVRIRGEFEAMIAQELFEDCSMTYSLLSRIANGVIALLDIFENFVAGIGKDVSARLMPGPGKDPREYVEALMELHAKYAGICVRVFDNDPAFTASLDKAFRIIMNEPVASRPSNAAEILARYCDLLLKKSLKGAEVDGEEKLTSLVTLFKYLDDKDVFQKFYSRMLAKRLILATYISDDSEMNMISRLKNACGVEYTSKLQRMFTDMAISNDLGLDFSIMVLTAGSWPVTAAPSSEFHMPGELEKSVTHFTTFYARHHSGRKLTWLYHLSKADVKMNHLDKRYELNVSLYQLGVLLLFNDAPTLTLRDLIDQSKLTEQDLRKMVKTFVDLKLVIPAQTEIGLETEIAINTAFTSKRLKIKVSSSMQTDTPQETDATRKAVEDDRRLFLQASL</sequence>
<dbReference type="AlphaFoldDB" id="A0A4P9VX15"/>
<evidence type="ECO:0000256" key="1">
    <source>
        <dbReference type="ARBA" id="ARBA00004906"/>
    </source>
</evidence>
<evidence type="ECO:0000256" key="2">
    <source>
        <dbReference type="ARBA" id="ARBA00006019"/>
    </source>
</evidence>
<evidence type="ECO:0000313" key="6">
    <source>
        <dbReference type="EMBL" id="RKO84261.1"/>
    </source>
</evidence>
<dbReference type="GO" id="GO:0031625">
    <property type="term" value="F:ubiquitin protein ligase binding"/>
    <property type="evidence" value="ECO:0007669"/>
    <property type="project" value="InterPro"/>
</dbReference>
<proteinExistence type="inferred from homology"/>
<dbReference type="GO" id="GO:0006511">
    <property type="term" value="P:ubiquitin-dependent protein catabolic process"/>
    <property type="evidence" value="ECO:0007669"/>
    <property type="project" value="InterPro"/>
</dbReference>